<dbReference type="CDD" id="cd07389">
    <property type="entry name" value="MPP_PhoD"/>
    <property type="match status" value="1"/>
</dbReference>
<evidence type="ECO:0000313" key="5">
    <source>
        <dbReference type="Proteomes" id="UP001597237"/>
    </source>
</evidence>
<accession>A0ABW4MZZ9</accession>
<evidence type="ECO:0000259" key="2">
    <source>
        <dbReference type="Pfam" id="PF09423"/>
    </source>
</evidence>
<evidence type="ECO:0000256" key="1">
    <source>
        <dbReference type="SAM" id="SignalP"/>
    </source>
</evidence>
<keyword evidence="1" id="KW-0732">Signal</keyword>
<dbReference type="EMBL" id="JBHUEY010000001">
    <property type="protein sequence ID" value="MFD1782799.1"/>
    <property type="molecule type" value="Genomic_DNA"/>
</dbReference>
<dbReference type="InterPro" id="IPR018946">
    <property type="entry name" value="PhoD-like_MPP"/>
</dbReference>
<dbReference type="InterPro" id="IPR032093">
    <property type="entry name" value="PhoD_N"/>
</dbReference>
<evidence type="ECO:0000259" key="3">
    <source>
        <dbReference type="Pfam" id="PF16655"/>
    </source>
</evidence>
<feature type="chain" id="PRO_5046991122" evidence="1">
    <location>
        <begin position="21"/>
        <end position="550"/>
    </location>
</feature>
<feature type="domain" description="Phospholipase D N-terminal" evidence="3">
    <location>
        <begin position="35"/>
        <end position="123"/>
    </location>
</feature>
<dbReference type="Proteomes" id="UP001597237">
    <property type="component" value="Unassembled WGS sequence"/>
</dbReference>
<protein>
    <submittedName>
        <fullName evidence="4">Alkaline phosphatase D family protein</fullName>
    </submittedName>
</protein>
<dbReference type="SUPFAM" id="SSF56300">
    <property type="entry name" value="Metallo-dependent phosphatases"/>
    <property type="match status" value="1"/>
</dbReference>
<dbReference type="Gene3D" id="2.60.40.380">
    <property type="entry name" value="Purple acid phosphatase-like, N-terminal"/>
    <property type="match status" value="1"/>
</dbReference>
<dbReference type="InterPro" id="IPR052900">
    <property type="entry name" value="Phospholipid_Metab_Enz"/>
</dbReference>
<dbReference type="PANTHER" id="PTHR43606">
    <property type="entry name" value="PHOSPHATASE, PUTATIVE (AFU_ORTHOLOGUE AFUA_6G08710)-RELATED"/>
    <property type="match status" value="1"/>
</dbReference>
<dbReference type="InterPro" id="IPR006311">
    <property type="entry name" value="TAT_signal"/>
</dbReference>
<dbReference type="PROSITE" id="PS51318">
    <property type="entry name" value="TAT"/>
    <property type="match status" value="1"/>
</dbReference>
<reference evidence="5" key="1">
    <citation type="journal article" date="2019" name="Int. J. Syst. Evol. Microbiol.">
        <title>The Global Catalogue of Microorganisms (GCM) 10K type strain sequencing project: providing services to taxonomists for standard genome sequencing and annotation.</title>
        <authorList>
            <consortium name="The Broad Institute Genomics Platform"/>
            <consortium name="The Broad Institute Genome Sequencing Center for Infectious Disease"/>
            <person name="Wu L."/>
            <person name="Ma J."/>
        </authorList>
    </citation>
    <scope>NUCLEOTIDE SEQUENCE [LARGE SCALE GENOMIC DNA]</scope>
    <source>
        <strain evidence="5">DFY28</strain>
    </source>
</reference>
<dbReference type="PANTHER" id="PTHR43606:SF2">
    <property type="entry name" value="ALKALINE PHOSPHATASE FAMILY PROTEIN (AFU_ORTHOLOGUE AFUA_5G03860)"/>
    <property type="match status" value="1"/>
</dbReference>
<dbReference type="Gene3D" id="3.60.21.70">
    <property type="entry name" value="PhoD-like phosphatase"/>
    <property type="match status" value="1"/>
</dbReference>
<gene>
    <name evidence="4" type="ORF">ACFSC0_05295</name>
</gene>
<dbReference type="RefSeq" id="WP_377282670.1">
    <property type="nucleotide sequence ID" value="NZ_JBHRSI010000007.1"/>
</dbReference>
<sequence>MTIHRRQLLALLGVSAGAPAAAQAQGRSGPVAFRHGVASGDPLQDRVVLWTRITPLQGAGGAIDYRWRIDPVDGGRGRSGAGRTGPDRDYTVKVDVAGLQPGREYRYRFEAAGAASPEGRTRTLPDGPTRDVVLAVASCSLFPNGYFNAYQAIADAPRVDAVLHLGDYIYEYGGPGSYGMDSPVAAERLHEPNREIISLDDYRRRHAQYKSDPQLQAAHARAPWIVVWDDHESANDSYTAGAENHQEGEGDWASRKAAALKAYFEWMPIREPAKGRPLDAAWRSFRFGDVANLIMVETRLAARDEPLNYLKDLPVSAGEAEVAAFKTRLADPQRRLMSEEQLDWIAAEAARPGPVWQVLGNQVLMARIHPPDMMAMVGEAKIEELGRAAPGVKSRALRISRLARLGLPYGLDMWDGYPAARETLLQRLTAAKANTVVLTGDSHAFWANEVHTDGGRRAAVEFGTTSITSPGGGDAVKEVPVAQMFEAANQEVLFTDQSAKGFTLLTLTREAALAEFVAVSTIHDKAFDTKVVKRYRATPGPDGVSGLTEA</sequence>
<proteinExistence type="predicted"/>
<dbReference type="Pfam" id="PF09423">
    <property type="entry name" value="PhoD"/>
    <property type="match status" value="1"/>
</dbReference>
<dbReference type="InterPro" id="IPR038607">
    <property type="entry name" value="PhoD-like_sf"/>
</dbReference>
<feature type="domain" description="PhoD-like phosphatase metallophosphatase" evidence="2">
    <location>
        <begin position="134"/>
        <end position="515"/>
    </location>
</feature>
<feature type="signal peptide" evidence="1">
    <location>
        <begin position="1"/>
        <end position="20"/>
    </location>
</feature>
<keyword evidence="5" id="KW-1185">Reference proteome</keyword>
<name>A0ABW4MZZ9_9CAUL</name>
<dbReference type="Pfam" id="PF16655">
    <property type="entry name" value="PhoD_N"/>
    <property type="match status" value="1"/>
</dbReference>
<comment type="caution">
    <text evidence="4">The sequence shown here is derived from an EMBL/GenBank/DDBJ whole genome shotgun (WGS) entry which is preliminary data.</text>
</comment>
<dbReference type="InterPro" id="IPR029052">
    <property type="entry name" value="Metallo-depent_PP-like"/>
</dbReference>
<organism evidence="4 5">
    <name type="scientific">Phenylobacterium terrae</name>
    <dbReference type="NCBI Taxonomy" id="2665495"/>
    <lineage>
        <taxon>Bacteria</taxon>
        <taxon>Pseudomonadati</taxon>
        <taxon>Pseudomonadota</taxon>
        <taxon>Alphaproteobacteria</taxon>
        <taxon>Caulobacterales</taxon>
        <taxon>Caulobacteraceae</taxon>
        <taxon>Phenylobacterium</taxon>
    </lineage>
</organism>
<evidence type="ECO:0000313" key="4">
    <source>
        <dbReference type="EMBL" id="MFD1782799.1"/>
    </source>
</evidence>